<feature type="DNA-binding region" description="H-T-H motif" evidence="4">
    <location>
        <begin position="30"/>
        <end position="49"/>
    </location>
</feature>
<dbReference type="InterPro" id="IPR006120">
    <property type="entry name" value="Resolvase_HTH_dom"/>
</dbReference>
<proteinExistence type="predicted"/>
<dbReference type="PROSITE" id="PS50977">
    <property type="entry name" value="HTH_TETR_2"/>
    <property type="match status" value="1"/>
</dbReference>
<dbReference type="InterPro" id="IPR050109">
    <property type="entry name" value="HTH-type_TetR-like_transc_reg"/>
</dbReference>
<dbReference type="PRINTS" id="PR00455">
    <property type="entry name" value="HTHTETR"/>
</dbReference>
<feature type="compositionally biased region" description="Low complexity" evidence="5">
    <location>
        <begin position="188"/>
        <end position="200"/>
    </location>
</feature>
<dbReference type="PANTHER" id="PTHR30055">
    <property type="entry name" value="HTH-TYPE TRANSCRIPTIONAL REGULATOR RUTR"/>
    <property type="match status" value="1"/>
</dbReference>
<evidence type="ECO:0000313" key="7">
    <source>
        <dbReference type="EMBL" id="TQI94485.1"/>
    </source>
</evidence>
<dbReference type="Gene3D" id="1.10.357.10">
    <property type="entry name" value="Tetracycline Repressor, domain 2"/>
    <property type="match status" value="1"/>
</dbReference>
<dbReference type="GO" id="GO:0003700">
    <property type="term" value="F:DNA-binding transcription factor activity"/>
    <property type="evidence" value="ECO:0007669"/>
    <property type="project" value="TreeGrafter"/>
</dbReference>
<comment type="caution">
    <text evidence="7">The sequence shown here is derived from an EMBL/GenBank/DDBJ whole genome shotgun (WGS) entry which is preliminary data.</text>
</comment>
<name>A0A542CUI0_AMYCI</name>
<keyword evidence="3" id="KW-0804">Transcription</keyword>
<dbReference type="RefSeq" id="WP_142003706.1">
    <property type="nucleotide sequence ID" value="NZ_VFML01000002.1"/>
</dbReference>
<keyword evidence="2 4" id="KW-0238">DNA-binding</keyword>
<feature type="domain" description="HTH tetR-type" evidence="6">
    <location>
        <begin position="7"/>
        <end position="67"/>
    </location>
</feature>
<accession>A0A542CUI0</accession>
<sequence length="261" mass="28897">MDEQTASDTRSRILTTARELFAEQGYEQTSVRQIAVRLDVSKATVLYHFSSKVQILATLVTPMLDDAKAVLDAAEKLEPDEARWVVVTGLLDGILENLPLLGIFDGWWLMREPLLRRVVDQNTRTIEIIAGPGAGLRERVRASAVLALLARPAMHNRDAPVEDVRREVLDAARQLFDDGGDRDDERAGTAAPGEGEVGRAPRGRRGRRTVMTGERVARARRMYAAGTHTVDEIARATGVSRATLYRHLNEVVSGQQYSETI</sequence>
<dbReference type="SUPFAM" id="SSF46689">
    <property type="entry name" value="Homeodomain-like"/>
    <property type="match status" value="2"/>
</dbReference>
<evidence type="ECO:0000256" key="3">
    <source>
        <dbReference type="ARBA" id="ARBA00023163"/>
    </source>
</evidence>
<dbReference type="GO" id="GO:0000976">
    <property type="term" value="F:transcription cis-regulatory region binding"/>
    <property type="evidence" value="ECO:0007669"/>
    <property type="project" value="TreeGrafter"/>
</dbReference>
<dbReference type="EMBL" id="VFML01000002">
    <property type="protein sequence ID" value="TQI94485.1"/>
    <property type="molecule type" value="Genomic_DNA"/>
</dbReference>
<dbReference type="InterPro" id="IPR009057">
    <property type="entry name" value="Homeodomain-like_sf"/>
</dbReference>
<reference evidence="7 8" key="1">
    <citation type="submission" date="2019-06" db="EMBL/GenBank/DDBJ databases">
        <title>Sequencing the genomes of 1000 actinobacteria strains.</title>
        <authorList>
            <person name="Klenk H.-P."/>
        </authorList>
    </citation>
    <scope>NUCLEOTIDE SEQUENCE [LARGE SCALE GENOMIC DNA]</scope>
    <source>
        <strain evidence="7 8">DSM 45679</strain>
    </source>
</reference>
<dbReference type="Pfam" id="PF02796">
    <property type="entry name" value="HTH_7"/>
    <property type="match status" value="1"/>
</dbReference>
<keyword evidence="8" id="KW-1185">Reference proteome</keyword>
<dbReference type="OrthoDB" id="3186364at2"/>
<dbReference type="AlphaFoldDB" id="A0A542CUI0"/>
<dbReference type="CDD" id="cd00569">
    <property type="entry name" value="HTH_Hin_like"/>
    <property type="match status" value="1"/>
</dbReference>
<dbReference type="GO" id="GO:0000150">
    <property type="term" value="F:DNA strand exchange activity"/>
    <property type="evidence" value="ECO:0007669"/>
    <property type="project" value="InterPro"/>
</dbReference>
<gene>
    <name evidence="7" type="ORF">FB471_6650</name>
</gene>
<evidence type="ECO:0000256" key="1">
    <source>
        <dbReference type="ARBA" id="ARBA00023015"/>
    </source>
</evidence>
<feature type="region of interest" description="Disordered" evidence="5">
    <location>
        <begin position="177"/>
        <end position="208"/>
    </location>
</feature>
<dbReference type="Gene3D" id="1.10.10.60">
    <property type="entry name" value="Homeodomain-like"/>
    <property type="match status" value="1"/>
</dbReference>
<dbReference type="InterPro" id="IPR001647">
    <property type="entry name" value="HTH_TetR"/>
</dbReference>
<evidence type="ECO:0000256" key="2">
    <source>
        <dbReference type="ARBA" id="ARBA00023125"/>
    </source>
</evidence>
<dbReference type="PANTHER" id="PTHR30055:SF234">
    <property type="entry name" value="HTH-TYPE TRANSCRIPTIONAL REGULATOR BETI"/>
    <property type="match status" value="1"/>
</dbReference>
<organism evidence="7 8">
    <name type="scientific">Amycolatopsis cihanbeyliensis</name>
    <dbReference type="NCBI Taxonomy" id="1128664"/>
    <lineage>
        <taxon>Bacteria</taxon>
        <taxon>Bacillati</taxon>
        <taxon>Actinomycetota</taxon>
        <taxon>Actinomycetes</taxon>
        <taxon>Pseudonocardiales</taxon>
        <taxon>Pseudonocardiaceae</taxon>
        <taxon>Amycolatopsis</taxon>
    </lineage>
</organism>
<keyword evidence="1" id="KW-0805">Transcription regulation</keyword>
<evidence type="ECO:0000259" key="6">
    <source>
        <dbReference type="PROSITE" id="PS50977"/>
    </source>
</evidence>
<evidence type="ECO:0000256" key="5">
    <source>
        <dbReference type="SAM" id="MobiDB-lite"/>
    </source>
</evidence>
<protein>
    <submittedName>
        <fullName evidence="7">TetR family transcriptional regulator</fullName>
    </submittedName>
</protein>
<dbReference type="Proteomes" id="UP000320876">
    <property type="component" value="Unassembled WGS sequence"/>
</dbReference>
<evidence type="ECO:0000313" key="8">
    <source>
        <dbReference type="Proteomes" id="UP000320876"/>
    </source>
</evidence>
<evidence type="ECO:0000256" key="4">
    <source>
        <dbReference type="PROSITE-ProRule" id="PRU00335"/>
    </source>
</evidence>
<dbReference type="Pfam" id="PF00440">
    <property type="entry name" value="TetR_N"/>
    <property type="match status" value="1"/>
</dbReference>